<dbReference type="EMBL" id="MPUH01000742">
    <property type="protein sequence ID" value="OMJ74578.1"/>
    <property type="molecule type" value="Genomic_DNA"/>
</dbReference>
<dbReference type="PANTHER" id="PTHR24006:SF827">
    <property type="entry name" value="UBIQUITIN CARBOXYL-TERMINAL HYDROLASE 34"/>
    <property type="match status" value="1"/>
</dbReference>
<proteinExistence type="predicted"/>
<keyword evidence="2" id="KW-0833">Ubl conjugation pathway</keyword>
<dbReference type="SUPFAM" id="SSF54001">
    <property type="entry name" value="Cysteine proteinases"/>
    <property type="match status" value="1"/>
</dbReference>
<dbReference type="InterPro" id="IPR018200">
    <property type="entry name" value="USP_CS"/>
</dbReference>
<keyword evidence="6" id="KW-1185">Reference proteome</keyword>
<dbReference type="Gene3D" id="2.30.30.140">
    <property type="match status" value="1"/>
</dbReference>
<dbReference type="InterPro" id="IPR028889">
    <property type="entry name" value="USP"/>
</dbReference>
<evidence type="ECO:0000313" key="5">
    <source>
        <dbReference type="EMBL" id="OMJ74578.1"/>
    </source>
</evidence>
<dbReference type="InterPro" id="IPR056850">
    <property type="entry name" value="ARM_UBP34_24_USP9X_Y"/>
</dbReference>
<dbReference type="InterPro" id="IPR001394">
    <property type="entry name" value="Peptidase_C19_UCH"/>
</dbReference>
<dbReference type="Proteomes" id="UP000187209">
    <property type="component" value="Unassembled WGS sequence"/>
</dbReference>
<evidence type="ECO:0000256" key="3">
    <source>
        <dbReference type="ARBA" id="ARBA00022801"/>
    </source>
</evidence>
<dbReference type="GO" id="GO:0005634">
    <property type="term" value="C:nucleus"/>
    <property type="evidence" value="ECO:0007669"/>
    <property type="project" value="TreeGrafter"/>
</dbReference>
<evidence type="ECO:0000259" key="4">
    <source>
        <dbReference type="PROSITE" id="PS50235"/>
    </source>
</evidence>
<keyword evidence="3" id="KW-0378">Hydrolase</keyword>
<keyword evidence="1" id="KW-0645">Protease</keyword>
<evidence type="ECO:0000256" key="2">
    <source>
        <dbReference type="ARBA" id="ARBA00022786"/>
    </source>
</evidence>
<gene>
    <name evidence="5" type="ORF">SteCoe_26477</name>
</gene>
<dbReference type="PANTHER" id="PTHR24006">
    <property type="entry name" value="UBIQUITIN CARBOXYL-TERMINAL HYDROLASE"/>
    <property type="match status" value="1"/>
</dbReference>
<organism evidence="5 6">
    <name type="scientific">Stentor coeruleus</name>
    <dbReference type="NCBI Taxonomy" id="5963"/>
    <lineage>
        <taxon>Eukaryota</taxon>
        <taxon>Sar</taxon>
        <taxon>Alveolata</taxon>
        <taxon>Ciliophora</taxon>
        <taxon>Postciliodesmatophora</taxon>
        <taxon>Heterotrichea</taxon>
        <taxon>Heterotrichida</taxon>
        <taxon>Stentoridae</taxon>
        <taxon>Stentor</taxon>
    </lineage>
</organism>
<sequence length="2157" mass="252451">MSEWISDYQEDSFIDSRDTMNTWCTGRVLAINFDSKWIRIRYDGWSEKWDNTFSFTSNRIAPFRKKSELYTGQKGTAIRDWEFSLEEIAASKETMENLPKTAFKITQFIRGKLFTLVDCLLVYDYKTQSDLKASISFFTKVLDFIVTWLKNFKEHFAYYNEYLTNPESFLTNPQVALSCAWPELLFTLKRLFALDLRTSRPLLSWEIIPKVYSFTTLTEQRNKTLFYLINYFSSIGGFDVFNEILRENEDIKKAPFRFIYNLPVYEIRAYFTKAFDLLWTTTFKNLVIERIQEISDKEIKMLEKDMVSNVIGVLRIMIDDSDDDWDSVDLGLALKLLKCPYMEKKLKGLSEIKDFIENISEKESSVKRKYKFLNSEVLARWIIENKVLETVVENAHEEMIKRLSCVFIFLAENQKLETSHLDLILKYAQNHHDSLLISVYKVITDISPHISFKLQHYLYKKLIETPAEDYDEKFLRMISEFSIKSISQEREEYFALNLLYDLCLDSAKPKLHEISTKCFVDLLKHTKSFDSYGNYIEKSVKNIQNNDSVCQSMMIIQKILNLNITYRCREDLFKKLNSSSEGIFKLISKSFLQGFNLEKRPVFTQTKNIKTRLKFWKFIVTKQCLDVTIDDIVDLKNNILSSNYGIKAIKKYWNTLLKLIKTCFSPGMNNEILEKIYLAQGNSTEAADKISKESFEVFYEVFLKVNYELKCLEIKYESFHARNNINLRGFDYLVSIVFGSVDKDIVSKSMKLLINLNLKLSRTLLLKREDIWGDFLNTLHTYMVSSLYPIQVNKSLTLVLQFLENNIKREEFSQHNCAVAFKQISETEFIKFTTNYNISLGSIRKRIADHYKKNINTIIISLINTSEKYDYLYDDIPLNSLKSPYYFIVDIVTARQDIISPGQYFSKCQIFQESLLEMLSMFDKNSADLAWTILNKVSLIEKYLNSLRTFSLPYNEVFSTSSLYKLVYNLKIIEQLIKNPKWIEDFAANGGIIALINVYLEYSFEKNDKNALVLEYNVTIISILSDIVKLETLFSDKLLTKVFDSLVQATNACGENENSGHIARNAKAIALNLKTKDQDRYLATIKRYPIRDLLLGSFVNCACKYLSSAMLTFFIEQSMKIQELNGFFLEAILGIFDEALLKNKIESYWDLLCFYIIDCEVTPELEGKYLGFIKILEQRPAEGSGKEHDTTLSGILKVLKTTMKKIHINISEDIIRLILHTCLFEIPSKLIKDAPKCKNSDTRKEAFDLLKEICNHNKKALEYVISYLSSQYQDPHWRSSRLADWNYHPRAHEKSDTGYVGIKNLGCICYMISSLQQLFFVSNFRETILRINKPDEPLEDNLLYQLQNVYSALKNSDKQHVNPKGICKAFKDWEGRAVNVLEQMDADEFINAFMDRLETRIKGHPCQDIVKELFTGQLATELIGQQACKHRSEVNEAFITLPVQVKNKKSLIESLESFKEGEVLEGSNAYQCDHCESKVTAIRRVCIKYLPNIIFITLRRFEFDYDSMKRLKLNDYCEFPMELNMENFTQEGIERLEYSKEKEAAALAGKDFTKEAPTKRYPDDYYQYRLRGIIIHVGTADSGHYYSFIREQNQWFEFNDTLVRPLDPSDIPNEAFGGEEKFSYQAQSGITAAAFKSKHRNAYILLYERSKFYVYRKEEEILKPLVYTYDTNEIEFSEVKEENERYWRCKSSFSPEYFDFILQLLNEKNNAICKFGICFFLTVMIRSRDYMRIATCIQSIKDQLKDNFEISEWVLEMVSYKYVLKELLMDCPVTEKRRAIVGLIHFALKQTSLNIQEQFFKRLIKSIDLARKPFSYNYAQYFEIIYRTLKLFPNLIIKYSIPDRLISYIRKIPYSDIEIEPYKNTDIYLGYDKYKPEDKSEIFLNENTSSLVFLISSLQLSISELSSDQIEYFFEETTMTSFLNDAGSRYGGKVLGQFYTTLCTDNKILTLKYGNFLINGIDKANHDKHKPYMRQLFWILAQVDKFCQEKVDILMTSYMKQIQNNKKYVMATDSSIDFLVKIFAKIPAIKDWVNKRRQELRWLENLYADSLNRPSSKSKEQVMLKTPGQRLEIIKKILRGLFGEKDWEDSDSDNIDENTAQNAKVEVFDGQSQRWIPCTVHLTIGELLLVKNENEGLSKWVENLSENVRALSKKRPN</sequence>
<name>A0A1R2BCS9_9CILI</name>
<dbReference type="Pfam" id="PF00443">
    <property type="entry name" value="UCH"/>
    <property type="match status" value="1"/>
</dbReference>
<dbReference type="PROSITE" id="PS00973">
    <property type="entry name" value="USP_2"/>
    <property type="match status" value="1"/>
</dbReference>
<dbReference type="OrthoDB" id="289038at2759"/>
<comment type="caution">
    <text evidence="5">The sequence shown here is derived from an EMBL/GenBank/DDBJ whole genome shotgun (WGS) entry which is preliminary data.</text>
</comment>
<protein>
    <recommendedName>
        <fullName evidence="4">USP domain-containing protein</fullName>
    </recommendedName>
</protein>
<dbReference type="InterPro" id="IPR038765">
    <property type="entry name" value="Papain-like_cys_pep_sf"/>
</dbReference>
<dbReference type="Gene3D" id="3.90.70.10">
    <property type="entry name" value="Cysteine proteinases"/>
    <property type="match status" value="1"/>
</dbReference>
<reference evidence="5 6" key="1">
    <citation type="submission" date="2016-11" db="EMBL/GenBank/DDBJ databases">
        <title>The macronuclear genome of Stentor coeruleus: a giant cell with tiny introns.</title>
        <authorList>
            <person name="Slabodnick M."/>
            <person name="Ruby J.G."/>
            <person name="Reiff S.B."/>
            <person name="Swart E.C."/>
            <person name="Gosai S."/>
            <person name="Prabakaran S."/>
            <person name="Witkowska E."/>
            <person name="Larue G.E."/>
            <person name="Fisher S."/>
            <person name="Freeman R.M."/>
            <person name="Gunawardena J."/>
            <person name="Chu W."/>
            <person name="Stover N.A."/>
            <person name="Gregory B.D."/>
            <person name="Nowacki M."/>
            <person name="Derisi J."/>
            <person name="Roy S.W."/>
            <person name="Marshall W.F."/>
            <person name="Sood P."/>
        </authorList>
    </citation>
    <scope>NUCLEOTIDE SEQUENCE [LARGE SCALE GENOMIC DNA]</scope>
    <source>
        <strain evidence="5">WM001</strain>
    </source>
</reference>
<evidence type="ECO:0000256" key="1">
    <source>
        <dbReference type="ARBA" id="ARBA00022670"/>
    </source>
</evidence>
<dbReference type="GO" id="GO:0004843">
    <property type="term" value="F:cysteine-type deubiquitinase activity"/>
    <property type="evidence" value="ECO:0007669"/>
    <property type="project" value="InterPro"/>
</dbReference>
<accession>A0A1R2BCS9</accession>
<feature type="domain" description="USP" evidence="4">
    <location>
        <begin position="1300"/>
        <end position="1650"/>
    </location>
</feature>
<evidence type="ECO:0000313" key="6">
    <source>
        <dbReference type="Proteomes" id="UP000187209"/>
    </source>
</evidence>
<dbReference type="PROSITE" id="PS50235">
    <property type="entry name" value="USP_3"/>
    <property type="match status" value="1"/>
</dbReference>
<dbReference type="GO" id="GO:0005829">
    <property type="term" value="C:cytosol"/>
    <property type="evidence" value="ECO:0007669"/>
    <property type="project" value="TreeGrafter"/>
</dbReference>
<dbReference type="InterPro" id="IPR050164">
    <property type="entry name" value="Peptidase_C19"/>
</dbReference>
<dbReference type="FunFam" id="3.90.70.10:FF:000022">
    <property type="entry name" value="Ubiquitin carboxyl-terminal hydrolase 24"/>
    <property type="match status" value="1"/>
</dbReference>
<dbReference type="GO" id="GO:0016579">
    <property type="term" value="P:protein deubiquitination"/>
    <property type="evidence" value="ECO:0007669"/>
    <property type="project" value="InterPro"/>
</dbReference>
<dbReference type="Pfam" id="PF25010">
    <property type="entry name" value="ARM_UBP24_USP9X-Y"/>
    <property type="match status" value="1"/>
</dbReference>
<dbReference type="GO" id="GO:0006508">
    <property type="term" value="P:proteolysis"/>
    <property type="evidence" value="ECO:0007669"/>
    <property type="project" value="UniProtKB-KW"/>
</dbReference>